<dbReference type="OrthoDB" id="4521980at2759"/>
<evidence type="ECO:0000256" key="1">
    <source>
        <dbReference type="SAM" id="MobiDB-lite"/>
    </source>
</evidence>
<dbReference type="Proteomes" id="UP000481858">
    <property type="component" value="Unassembled WGS sequence"/>
</dbReference>
<name>A0A7C8J329_9PEZI</name>
<evidence type="ECO:0000313" key="3">
    <source>
        <dbReference type="Proteomes" id="UP000481858"/>
    </source>
</evidence>
<protein>
    <submittedName>
        <fullName evidence="2">Uncharacterized protein</fullName>
    </submittedName>
</protein>
<gene>
    <name evidence="2" type="ORF">GQX73_g3863</name>
</gene>
<sequence length="132" mass="14207">MEGAASSSSWRHKPMEKSASAPWQGDISSSDLAKLLHGVIPKTMEDKWFIYADAADAQGKVAIHFCRSWTGAEIVLLNISVSLNAAGSVDMNTPARVSEITWETDAQTEAEAKLLVGDLCNGLLSCDFANHL</sequence>
<dbReference type="AlphaFoldDB" id="A0A7C8J329"/>
<evidence type="ECO:0000313" key="2">
    <source>
        <dbReference type="EMBL" id="KAF2969759.1"/>
    </source>
</evidence>
<dbReference type="InParanoid" id="A0A7C8J329"/>
<proteinExistence type="predicted"/>
<organism evidence="2 3">
    <name type="scientific">Xylaria multiplex</name>
    <dbReference type="NCBI Taxonomy" id="323545"/>
    <lineage>
        <taxon>Eukaryota</taxon>
        <taxon>Fungi</taxon>
        <taxon>Dikarya</taxon>
        <taxon>Ascomycota</taxon>
        <taxon>Pezizomycotina</taxon>
        <taxon>Sordariomycetes</taxon>
        <taxon>Xylariomycetidae</taxon>
        <taxon>Xylariales</taxon>
        <taxon>Xylariaceae</taxon>
        <taxon>Xylaria</taxon>
    </lineage>
</organism>
<keyword evidence="3" id="KW-1185">Reference proteome</keyword>
<comment type="caution">
    <text evidence="2">The sequence shown here is derived from an EMBL/GenBank/DDBJ whole genome shotgun (WGS) entry which is preliminary data.</text>
</comment>
<feature type="region of interest" description="Disordered" evidence="1">
    <location>
        <begin position="1"/>
        <end position="24"/>
    </location>
</feature>
<reference evidence="2 3" key="1">
    <citation type="submission" date="2019-12" db="EMBL/GenBank/DDBJ databases">
        <title>Draft genome sequence of the ascomycete Xylaria multiplex DSM 110363.</title>
        <authorList>
            <person name="Buettner E."/>
            <person name="Kellner H."/>
        </authorList>
    </citation>
    <scope>NUCLEOTIDE SEQUENCE [LARGE SCALE GENOMIC DNA]</scope>
    <source>
        <strain evidence="2 3">DSM 110363</strain>
    </source>
</reference>
<accession>A0A7C8J329</accession>
<dbReference type="EMBL" id="WUBL01000032">
    <property type="protein sequence ID" value="KAF2969759.1"/>
    <property type="molecule type" value="Genomic_DNA"/>
</dbReference>